<evidence type="ECO:0000256" key="2">
    <source>
        <dbReference type="SAM" id="SignalP"/>
    </source>
</evidence>
<dbReference type="RefSeq" id="WP_150170324.1">
    <property type="nucleotide sequence ID" value="NZ_CP029193.1"/>
</dbReference>
<feature type="region of interest" description="Disordered" evidence="1">
    <location>
        <begin position="151"/>
        <end position="198"/>
    </location>
</feature>
<evidence type="ECO:0000256" key="1">
    <source>
        <dbReference type="SAM" id="MobiDB-lite"/>
    </source>
</evidence>
<proteinExistence type="predicted"/>
<keyword evidence="2" id="KW-0732">Signal</keyword>
<feature type="chain" id="PRO_5024852210" evidence="2">
    <location>
        <begin position="29"/>
        <end position="198"/>
    </location>
</feature>
<dbReference type="OrthoDB" id="4318500at2"/>
<name>A0A5P2BD73_STRVZ</name>
<dbReference type="EMBL" id="CP029193">
    <property type="protein sequence ID" value="QES28465.1"/>
    <property type="molecule type" value="Genomic_DNA"/>
</dbReference>
<evidence type="ECO:0000313" key="3">
    <source>
        <dbReference type="EMBL" id="QES28465.1"/>
    </source>
</evidence>
<feature type="compositionally biased region" description="Pro residues" evidence="1">
    <location>
        <begin position="169"/>
        <end position="178"/>
    </location>
</feature>
<organism evidence="3 4">
    <name type="scientific">Streptomyces venezuelae</name>
    <dbReference type="NCBI Taxonomy" id="54571"/>
    <lineage>
        <taxon>Bacteria</taxon>
        <taxon>Bacillati</taxon>
        <taxon>Actinomycetota</taxon>
        <taxon>Actinomycetes</taxon>
        <taxon>Kitasatosporales</taxon>
        <taxon>Streptomycetaceae</taxon>
        <taxon>Streptomyces</taxon>
    </lineage>
</organism>
<dbReference type="AlphaFoldDB" id="A0A5P2BD73"/>
<evidence type="ECO:0000313" key="4">
    <source>
        <dbReference type="Proteomes" id="UP000323046"/>
    </source>
</evidence>
<dbReference type="PROSITE" id="PS51257">
    <property type="entry name" value="PROKAR_LIPOPROTEIN"/>
    <property type="match status" value="1"/>
</dbReference>
<keyword evidence="4" id="KW-1185">Reference proteome</keyword>
<accession>A0A5P2BD73</accession>
<sequence length="198" mass="19863">MPAPRTLLSTMALAVACLAVGTATTATALTGHEPQPTAAPTAPAAAPSAFTRTDSTRATSAITELSAEEISTGTTARVKVTGRLVEGSTLTFPLARIPLTVQVTDATAGTPARCHARTTARGTFGCSVAVTAGSSRSVKAAFAGNELFAPSTSTTSIDATDDAVLPTAPATPTPPEPSTAPAKGTPKHAKFSDTTVWD</sequence>
<feature type="compositionally biased region" description="Low complexity" evidence="1">
    <location>
        <begin position="151"/>
        <end position="168"/>
    </location>
</feature>
<dbReference type="Proteomes" id="UP000323046">
    <property type="component" value="Chromosome"/>
</dbReference>
<feature type="signal peptide" evidence="2">
    <location>
        <begin position="1"/>
        <end position="28"/>
    </location>
</feature>
<feature type="region of interest" description="Disordered" evidence="1">
    <location>
        <begin position="30"/>
        <end position="53"/>
    </location>
</feature>
<reference evidence="3 4" key="1">
    <citation type="submission" date="2018-05" db="EMBL/GenBank/DDBJ databases">
        <title>Streptomyces venezuelae.</title>
        <authorList>
            <person name="Kim W."/>
            <person name="Lee N."/>
            <person name="Cho B.-K."/>
        </authorList>
    </citation>
    <scope>NUCLEOTIDE SEQUENCE [LARGE SCALE GENOMIC DNA]</scope>
    <source>
        <strain evidence="3 4">ATCC 14583</strain>
    </source>
</reference>
<protein>
    <submittedName>
        <fullName evidence="3">Uncharacterized protein</fullName>
    </submittedName>
</protein>
<gene>
    <name evidence="3" type="ORF">DEJ47_20315</name>
</gene>